<evidence type="ECO:0000313" key="2">
    <source>
        <dbReference type="Proteomes" id="UP000009877"/>
    </source>
</evidence>
<name>M2YBA3_9MICC</name>
<dbReference type="Gene3D" id="3.40.50.1820">
    <property type="entry name" value="alpha/beta hydrolase"/>
    <property type="match status" value="1"/>
</dbReference>
<dbReference type="RefSeq" id="WP_006215541.1">
    <property type="nucleotide sequence ID" value="NZ_ANHZ02000021.1"/>
</dbReference>
<dbReference type="InterPro" id="IPR029058">
    <property type="entry name" value="AB_hydrolase_fold"/>
</dbReference>
<sequence length="265" mass="30131">MTVDEIESLADGEIPEDSPLRIDVDLGFTIVPLLVVKRRHDRLVILNNGSVDLGRSGRVPVFQRSSWWSEISAHQIYVCDPGTVGDDATALNWLQSRGPTWIVRDLMKALLALSRVLGVTRPERRLYYGSSAGGFAALLELAYDRRARAVVNNPQINWTRWYAHQVSPVLQSHFPRLDAKTVRERFPQRASCLHSFTKMGGAANVDYWVNMASQHDREVQLPIVLKTLRDSPEICRTFSIHMYYDEQQGHSPLSKQKTLELLESH</sequence>
<organism evidence="1 2">
    <name type="scientific">Kocuria palustris PEL</name>
    <dbReference type="NCBI Taxonomy" id="1236550"/>
    <lineage>
        <taxon>Bacteria</taxon>
        <taxon>Bacillati</taxon>
        <taxon>Actinomycetota</taxon>
        <taxon>Actinomycetes</taxon>
        <taxon>Micrococcales</taxon>
        <taxon>Micrococcaceae</taxon>
        <taxon>Kocuria</taxon>
    </lineage>
</organism>
<accession>M2YBA3</accession>
<evidence type="ECO:0008006" key="3">
    <source>
        <dbReference type="Google" id="ProtNLM"/>
    </source>
</evidence>
<comment type="caution">
    <text evidence="1">The sequence shown here is derived from an EMBL/GenBank/DDBJ whole genome shotgun (WGS) entry which is preliminary data.</text>
</comment>
<evidence type="ECO:0000313" key="1">
    <source>
        <dbReference type="EMBL" id="EME35765.1"/>
    </source>
</evidence>
<proteinExistence type="predicted"/>
<keyword evidence="2" id="KW-1185">Reference proteome</keyword>
<dbReference type="Proteomes" id="UP000009877">
    <property type="component" value="Unassembled WGS sequence"/>
</dbReference>
<gene>
    <name evidence="1" type="ORF">C884_01315</name>
</gene>
<protein>
    <recommendedName>
        <fullName evidence="3">Peptidase S9 prolyl oligopeptidase catalytic domain-containing protein</fullName>
    </recommendedName>
</protein>
<reference evidence="1 2" key="1">
    <citation type="journal article" date="2014" name="Genome Announc.">
        <title>Draft Genome Sequence of Kocuria palustris PEL.</title>
        <authorList>
            <person name="Sharma G."/>
            <person name="Khatri I."/>
            <person name="Subramanian S."/>
        </authorList>
    </citation>
    <scope>NUCLEOTIDE SEQUENCE [LARGE SCALE GENOMIC DNA]</scope>
    <source>
        <strain evidence="1 2">PEL</strain>
    </source>
</reference>
<dbReference type="AlphaFoldDB" id="M2YBA3"/>
<dbReference type="EMBL" id="ANHZ02000021">
    <property type="protein sequence ID" value="EME35765.1"/>
    <property type="molecule type" value="Genomic_DNA"/>
</dbReference>
<dbReference type="SUPFAM" id="SSF53474">
    <property type="entry name" value="alpha/beta-Hydrolases"/>
    <property type="match status" value="1"/>
</dbReference>